<evidence type="ECO:0000256" key="5">
    <source>
        <dbReference type="ARBA" id="ARBA00023027"/>
    </source>
</evidence>
<keyword evidence="3" id="KW-0028">Amino-acid biosynthesis</keyword>
<dbReference type="GO" id="GO:0009073">
    <property type="term" value="P:aromatic amino acid family biosynthetic process"/>
    <property type="evidence" value="ECO:0007669"/>
    <property type="project" value="UniProtKB-KW"/>
</dbReference>
<gene>
    <name evidence="11" type="primary">aroB</name>
    <name evidence="11" type="ORF">L21SP5_01544</name>
</gene>
<dbReference type="KEGG" id="blq:L21SP5_01544"/>
<evidence type="ECO:0000259" key="10">
    <source>
        <dbReference type="Pfam" id="PF24621"/>
    </source>
</evidence>
<dbReference type="GO" id="GO:0008652">
    <property type="term" value="P:amino acid biosynthetic process"/>
    <property type="evidence" value="ECO:0007669"/>
    <property type="project" value="UniProtKB-KW"/>
</dbReference>
<dbReference type="SUPFAM" id="SSF56796">
    <property type="entry name" value="Dehydroquinate synthase-like"/>
    <property type="match status" value="1"/>
</dbReference>
<dbReference type="PIRSF" id="PIRSF001455">
    <property type="entry name" value="DHQ_synth"/>
    <property type="match status" value="1"/>
</dbReference>
<keyword evidence="4" id="KW-0479">Metal-binding</keyword>
<dbReference type="PANTHER" id="PTHR43622">
    <property type="entry name" value="3-DEHYDROQUINATE SYNTHASE"/>
    <property type="match status" value="1"/>
</dbReference>
<dbReference type="EC" id="4.2.3.4" evidence="11"/>
<dbReference type="PANTHER" id="PTHR43622:SF7">
    <property type="entry name" value="3-DEHYDROQUINATE SYNTHASE, CHLOROPLASTIC"/>
    <property type="match status" value="1"/>
</dbReference>
<evidence type="ECO:0000256" key="7">
    <source>
        <dbReference type="ARBA" id="ARBA00023239"/>
    </source>
</evidence>
<dbReference type="STRING" id="1307839.L21SP5_01544"/>
<dbReference type="Proteomes" id="UP000064893">
    <property type="component" value="Chromosome"/>
</dbReference>
<dbReference type="Pfam" id="PF01761">
    <property type="entry name" value="DHQ_synthase"/>
    <property type="match status" value="1"/>
</dbReference>
<dbReference type="Gene3D" id="3.40.50.1970">
    <property type="match status" value="1"/>
</dbReference>
<dbReference type="InterPro" id="IPR030960">
    <property type="entry name" value="DHQS/DOIS_N"/>
</dbReference>
<keyword evidence="12" id="KW-1185">Reference proteome</keyword>
<comment type="cofactor">
    <cofactor evidence="2">
        <name>Co(2+)</name>
        <dbReference type="ChEBI" id="CHEBI:48828"/>
    </cofactor>
</comment>
<proteinExistence type="predicted"/>
<reference evidence="11 12" key="1">
    <citation type="submission" date="2015-11" db="EMBL/GenBank/DDBJ databases">
        <title>Description and complete genome sequence of a novel strain predominating in hypersaline microbial mats and representing a new family of the Bacteriodetes phylum.</title>
        <authorList>
            <person name="Spring S."/>
            <person name="Bunk B."/>
            <person name="Sproer C."/>
            <person name="Klenk H.-P."/>
        </authorList>
    </citation>
    <scope>NUCLEOTIDE SEQUENCE [LARGE SCALE GENOMIC DNA]</scope>
    <source>
        <strain evidence="11 12">L21-Spi-D4</strain>
    </source>
</reference>
<keyword evidence="8" id="KW-0170">Cobalt</keyword>
<evidence type="ECO:0000259" key="9">
    <source>
        <dbReference type="Pfam" id="PF01761"/>
    </source>
</evidence>
<name>A0A0S2HYP1_9BACT</name>
<dbReference type="EMBL" id="CP013118">
    <property type="protein sequence ID" value="ALO15191.1"/>
    <property type="molecule type" value="Genomic_DNA"/>
</dbReference>
<organism evidence="11 12">
    <name type="scientific">Salinivirga cyanobacteriivorans</name>
    <dbReference type="NCBI Taxonomy" id="1307839"/>
    <lineage>
        <taxon>Bacteria</taxon>
        <taxon>Pseudomonadati</taxon>
        <taxon>Bacteroidota</taxon>
        <taxon>Bacteroidia</taxon>
        <taxon>Bacteroidales</taxon>
        <taxon>Salinivirgaceae</taxon>
        <taxon>Salinivirga</taxon>
    </lineage>
</organism>
<evidence type="ECO:0000256" key="4">
    <source>
        <dbReference type="ARBA" id="ARBA00022723"/>
    </source>
</evidence>
<evidence type="ECO:0000256" key="6">
    <source>
        <dbReference type="ARBA" id="ARBA00023141"/>
    </source>
</evidence>
<keyword evidence="6" id="KW-0057">Aromatic amino acid biosynthesis</keyword>
<sequence length="348" mass="38905">MIFTHDLNTALNDVLNSNRYSSVFVLVDKNTQKHCLSLLHKSVKQKISDTLTVNAGEITKNIDTCIFLWDKLNKLGADRHSLLINLGGGMISDLGGFIASTYKRGIHFINLPTTMLAMIDAAIGGKNGINLGRMKNQIGVINEPDELIIFPGFLETLDRNNYLAGYAEALKHGLIKSEKAFENTLEFATPDLKSEKFIEFLKENMSIKEEIVAIDPYEKADRKALNLGHTIGHALEAISHQKGKPMLHGEAVAWGTIAELFISQKLHALNGYYLEQMTALIQKHYPEPTFSLHDKEELLAIMRQDKKNFGESIRFTLLSAPGKYIVDQPVSENTILESLKHIKSLCQS</sequence>
<keyword evidence="7 11" id="KW-0456">Lyase</keyword>
<evidence type="ECO:0000313" key="11">
    <source>
        <dbReference type="EMBL" id="ALO15191.1"/>
    </source>
</evidence>
<dbReference type="OrthoDB" id="9806583at2"/>
<accession>A0A0S2HYP1</accession>
<dbReference type="GO" id="GO:0046872">
    <property type="term" value="F:metal ion binding"/>
    <property type="evidence" value="ECO:0007669"/>
    <property type="project" value="UniProtKB-KW"/>
</dbReference>
<comment type="cofactor">
    <cofactor evidence="1">
        <name>NAD(+)</name>
        <dbReference type="ChEBI" id="CHEBI:57540"/>
    </cofactor>
</comment>
<dbReference type="InterPro" id="IPR050071">
    <property type="entry name" value="Dehydroquinate_synthase"/>
</dbReference>
<dbReference type="CDD" id="cd08195">
    <property type="entry name" value="DHQS"/>
    <property type="match status" value="1"/>
</dbReference>
<keyword evidence="5" id="KW-0520">NAD</keyword>
<dbReference type="AlphaFoldDB" id="A0A0S2HYP1"/>
<dbReference type="InterPro" id="IPR056179">
    <property type="entry name" value="DHQS_C"/>
</dbReference>
<dbReference type="GO" id="GO:0003856">
    <property type="term" value="F:3-dehydroquinate synthase activity"/>
    <property type="evidence" value="ECO:0007669"/>
    <property type="project" value="UniProtKB-EC"/>
</dbReference>
<evidence type="ECO:0000256" key="8">
    <source>
        <dbReference type="ARBA" id="ARBA00023285"/>
    </source>
</evidence>
<feature type="domain" description="3-dehydroquinate synthase C-terminal" evidence="10">
    <location>
        <begin position="165"/>
        <end position="308"/>
    </location>
</feature>
<dbReference type="Pfam" id="PF24621">
    <property type="entry name" value="DHQS_C"/>
    <property type="match status" value="1"/>
</dbReference>
<feature type="domain" description="3-dehydroquinate synthase N-terminal" evidence="9">
    <location>
        <begin position="51"/>
        <end position="162"/>
    </location>
</feature>
<dbReference type="PATRIC" id="fig|1307839.3.peg.1643"/>
<evidence type="ECO:0000256" key="1">
    <source>
        <dbReference type="ARBA" id="ARBA00001911"/>
    </source>
</evidence>
<dbReference type="InterPro" id="IPR030963">
    <property type="entry name" value="DHQ_synth_fam"/>
</dbReference>
<evidence type="ECO:0000256" key="2">
    <source>
        <dbReference type="ARBA" id="ARBA00001941"/>
    </source>
</evidence>
<dbReference type="RefSeq" id="WP_081421470.1">
    <property type="nucleotide sequence ID" value="NZ_CP013118.1"/>
</dbReference>
<evidence type="ECO:0000256" key="3">
    <source>
        <dbReference type="ARBA" id="ARBA00022605"/>
    </source>
</evidence>
<evidence type="ECO:0000313" key="12">
    <source>
        <dbReference type="Proteomes" id="UP000064893"/>
    </source>
</evidence>
<protein>
    <submittedName>
        <fullName evidence="11">3-dehydroquinate synthase</fullName>
        <ecNumber evidence="11">4.2.3.4</ecNumber>
    </submittedName>
</protein>
<dbReference type="Gene3D" id="1.20.1090.10">
    <property type="entry name" value="Dehydroquinate synthase-like - alpha domain"/>
    <property type="match status" value="1"/>
</dbReference>